<dbReference type="KEGG" id="dmm:dnm_067190"/>
<sequence length="97" mass="10895">MDEKHIMDVMISGDLPSIYFNEFGVGISKNDVFILLRRNGKEEAILNASHIAVKSLANALNQAISEFEVQTKQKILISDEIEELMENETDADDKQIA</sequence>
<gene>
    <name evidence="1" type="ORF">dnm_067190</name>
</gene>
<accession>A0A975GR87</accession>
<protein>
    <recommendedName>
        <fullName evidence="3">DUF3467 domain-containing protein</fullName>
    </recommendedName>
</protein>
<name>A0A975GR87_9BACT</name>
<dbReference type="EMBL" id="CP061800">
    <property type="protein sequence ID" value="QTA90657.1"/>
    <property type="molecule type" value="Genomic_DNA"/>
</dbReference>
<dbReference type="RefSeq" id="WP_207678756.1">
    <property type="nucleotide sequence ID" value="NZ_CP061800.1"/>
</dbReference>
<evidence type="ECO:0000313" key="1">
    <source>
        <dbReference type="EMBL" id="QTA90657.1"/>
    </source>
</evidence>
<organism evidence="1 2">
    <name type="scientific">Desulfonema magnum</name>
    <dbReference type="NCBI Taxonomy" id="45655"/>
    <lineage>
        <taxon>Bacteria</taxon>
        <taxon>Pseudomonadati</taxon>
        <taxon>Thermodesulfobacteriota</taxon>
        <taxon>Desulfobacteria</taxon>
        <taxon>Desulfobacterales</taxon>
        <taxon>Desulfococcaceae</taxon>
        <taxon>Desulfonema</taxon>
    </lineage>
</organism>
<dbReference type="AlphaFoldDB" id="A0A975GR87"/>
<keyword evidence="2" id="KW-1185">Reference proteome</keyword>
<evidence type="ECO:0000313" key="2">
    <source>
        <dbReference type="Proteomes" id="UP000663722"/>
    </source>
</evidence>
<reference evidence="1" key="1">
    <citation type="journal article" date="2021" name="Microb. Physiol.">
        <title>Proteogenomic Insights into the Physiology of Marine, Sulfate-Reducing, Filamentous Desulfonema limicola and Desulfonema magnum.</title>
        <authorList>
            <person name="Schnaars V."/>
            <person name="Wohlbrand L."/>
            <person name="Scheve S."/>
            <person name="Hinrichs C."/>
            <person name="Reinhardt R."/>
            <person name="Rabus R."/>
        </authorList>
    </citation>
    <scope>NUCLEOTIDE SEQUENCE</scope>
    <source>
        <strain evidence="1">4be13</strain>
    </source>
</reference>
<evidence type="ECO:0008006" key="3">
    <source>
        <dbReference type="Google" id="ProtNLM"/>
    </source>
</evidence>
<proteinExistence type="predicted"/>
<dbReference type="Proteomes" id="UP000663722">
    <property type="component" value="Chromosome"/>
</dbReference>